<sequence length="79" mass="8906">MGQAVLRQVGNSKAHIYTRVLAAQLSGPKANWDDKPLICPNCGISTDENGPRIYEAYDNYRSFEPAYDEDEDEQDLEVI</sequence>
<dbReference type="Proteomes" id="UP001627154">
    <property type="component" value="Unassembled WGS sequence"/>
</dbReference>
<reference evidence="1 2" key="1">
    <citation type="journal article" date="2024" name="bioRxiv">
        <title>A reference genome for Trichogramma kaykai: A tiny desert-dwelling parasitoid wasp with competing sex-ratio distorters.</title>
        <authorList>
            <person name="Culotta J."/>
            <person name="Lindsey A.R."/>
        </authorList>
    </citation>
    <scope>NUCLEOTIDE SEQUENCE [LARGE SCALE GENOMIC DNA]</scope>
    <source>
        <strain evidence="1 2">KSX58</strain>
    </source>
</reference>
<accession>A0ABD2W5N3</accession>
<name>A0ABD2W5N3_9HYME</name>
<keyword evidence="2" id="KW-1185">Reference proteome</keyword>
<dbReference type="AlphaFoldDB" id="A0ABD2W5N3"/>
<proteinExistence type="predicted"/>
<protein>
    <submittedName>
        <fullName evidence="1">Uncharacterized protein</fullName>
    </submittedName>
</protein>
<dbReference type="EMBL" id="JBJJXI010000136">
    <property type="protein sequence ID" value="KAL3388163.1"/>
    <property type="molecule type" value="Genomic_DNA"/>
</dbReference>
<organism evidence="1 2">
    <name type="scientific">Trichogramma kaykai</name>
    <dbReference type="NCBI Taxonomy" id="54128"/>
    <lineage>
        <taxon>Eukaryota</taxon>
        <taxon>Metazoa</taxon>
        <taxon>Ecdysozoa</taxon>
        <taxon>Arthropoda</taxon>
        <taxon>Hexapoda</taxon>
        <taxon>Insecta</taxon>
        <taxon>Pterygota</taxon>
        <taxon>Neoptera</taxon>
        <taxon>Endopterygota</taxon>
        <taxon>Hymenoptera</taxon>
        <taxon>Apocrita</taxon>
        <taxon>Proctotrupomorpha</taxon>
        <taxon>Chalcidoidea</taxon>
        <taxon>Trichogrammatidae</taxon>
        <taxon>Trichogramma</taxon>
    </lineage>
</organism>
<evidence type="ECO:0000313" key="1">
    <source>
        <dbReference type="EMBL" id="KAL3388163.1"/>
    </source>
</evidence>
<evidence type="ECO:0000313" key="2">
    <source>
        <dbReference type="Proteomes" id="UP001627154"/>
    </source>
</evidence>
<gene>
    <name evidence="1" type="ORF">TKK_017197</name>
</gene>
<comment type="caution">
    <text evidence="1">The sequence shown here is derived from an EMBL/GenBank/DDBJ whole genome shotgun (WGS) entry which is preliminary data.</text>
</comment>